<reference evidence="1 2" key="1">
    <citation type="submission" date="2021-02" db="EMBL/GenBank/DDBJ databases">
        <title>De Novo genome assembly of isolated myxobacteria.</title>
        <authorList>
            <person name="Stevens D.C."/>
        </authorList>
    </citation>
    <scope>NUCLEOTIDE SEQUENCE [LARGE SCALE GENOMIC DNA]</scope>
    <source>
        <strain evidence="1 2">SCHIC003</strain>
    </source>
</reference>
<sequence length="104" mass="11257">MLLGFGLPGCASTGQTTAVYRLDRDAHDIARTRCDEVASMAGGTPIARDTLNCDLAENVRTEFKTGGDVLRITAASSWRHTDIALKLGQLAEKHGVRIELVEMK</sequence>
<proteinExistence type="predicted"/>
<evidence type="ECO:0000313" key="2">
    <source>
        <dbReference type="Proteomes" id="UP000663090"/>
    </source>
</evidence>
<dbReference type="EMBL" id="CP071091">
    <property type="protein sequence ID" value="QSQ11550.1"/>
    <property type="molecule type" value="Genomic_DNA"/>
</dbReference>
<keyword evidence="2" id="KW-1185">Reference proteome</keyword>
<evidence type="ECO:0000313" key="1">
    <source>
        <dbReference type="EMBL" id="QSQ11550.1"/>
    </source>
</evidence>
<protein>
    <recommendedName>
        <fullName evidence="3">Lipoprotein</fullName>
    </recommendedName>
</protein>
<dbReference type="Proteomes" id="UP000663090">
    <property type="component" value="Chromosome"/>
</dbReference>
<accession>A0ABX7MYL6</accession>
<evidence type="ECO:0008006" key="3">
    <source>
        <dbReference type="Google" id="ProtNLM"/>
    </source>
</evidence>
<name>A0ABX7MYL6_9BACT</name>
<gene>
    <name evidence="1" type="ORF">JY572_24455</name>
</gene>
<organism evidence="1 2">
    <name type="scientific">Myxococcus landrumensis</name>
    <dbReference type="NCBI Taxonomy" id="2813577"/>
    <lineage>
        <taxon>Bacteria</taxon>
        <taxon>Pseudomonadati</taxon>
        <taxon>Myxococcota</taxon>
        <taxon>Myxococcia</taxon>
        <taxon>Myxococcales</taxon>
        <taxon>Cystobacterineae</taxon>
        <taxon>Myxococcaceae</taxon>
        <taxon>Myxococcus</taxon>
    </lineage>
</organism>
<dbReference type="RefSeq" id="WP_206713299.1">
    <property type="nucleotide sequence ID" value="NZ_CP071091.1"/>
</dbReference>